<keyword evidence="2" id="KW-1185">Reference proteome</keyword>
<organism evidence="1 2">
    <name type="scientific">Microcoleus asticus IPMA8</name>
    <dbReference type="NCBI Taxonomy" id="2563858"/>
    <lineage>
        <taxon>Bacteria</taxon>
        <taxon>Bacillati</taxon>
        <taxon>Cyanobacteriota</taxon>
        <taxon>Cyanophyceae</taxon>
        <taxon>Oscillatoriophycideae</taxon>
        <taxon>Oscillatoriales</taxon>
        <taxon>Microcoleaceae</taxon>
        <taxon>Microcoleus</taxon>
        <taxon>Microcoleus asticus</taxon>
    </lineage>
</organism>
<accession>A0ABX2CUD3</accession>
<comment type="caution">
    <text evidence="1">The sequence shown here is derived from an EMBL/GenBank/DDBJ whole genome shotgun (WGS) entry which is preliminary data.</text>
</comment>
<evidence type="ECO:0000313" key="1">
    <source>
        <dbReference type="EMBL" id="NQE34016.1"/>
    </source>
</evidence>
<dbReference type="EMBL" id="SRRZ01000023">
    <property type="protein sequence ID" value="NQE34016.1"/>
    <property type="molecule type" value="Genomic_DNA"/>
</dbReference>
<reference evidence="1 2" key="1">
    <citation type="journal article" date="2020" name="Sci. Rep.">
        <title>A novel cyanobacterial geosmin producer, revising GeoA distribution and dispersion patterns in Bacteria.</title>
        <authorList>
            <person name="Churro C."/>
            <person name="Semedo-Aguiar A.P."/>
            <person name="Silva A.D."/>
            <person name="Pereira-Leal J.B."/>
            <person name="Leite R.B."/>
        </authorList>
    </citation>
    <scope>NUCLEOTIDE SEQUENCE [LARGE SCALE GENOMIC DNA]</scope>
    <source>
        <strain evidence="1 2">IPMA8</strain>
    </source>
</reference>
<name>A0ABX2CUD3_9CYAN</name>
<dbReference type="Proteomes" id="UP000702425">
    <property type="component" value="Unassembled WGS sequence"/>
</dbReference>
<evidence type="ECO:0000313" key="2">
    <source>
        <dbReference type="Proteomes" id="UP000702425"/>
    </source>
</evidence>
<gene>
    <name evidence="1" type="ORF">E5S67_01739</name>
</gene>
<sequence>MDSNTALIGLSNICSKSDNTPPSEVKEVVAVIFPFLTPHPSDQLPFKVGDIIKTGKHYGTVTSLNQTDRPVRITWDASNSEDSFSCNYTLDEIRVLKISLVPQFIPQKTTGELPACTTIVLANSQQVQFSNTTIFQVESLTEHHIFISTLDQSYLFPINLFPGFPTSCTIDIPAPQQLKVARSLSVADLKIRAKTYLALEIPDNFLEFAMPIQKQQFKEKLARQLSEENYELLEFNIAWEETWKQHLENLAKKQGLYGFKEGDYILKCREGVQQRGTVQRLNVENLRPFQIEWNSGEIQNYSLTELKGLGIARIESIVKLSPNVAYQISEDGSYFRAWIGFRTKALAKAWLIPVKKLVGYLSNLIDCQVPDIQHTGSKYEYAVECPRHKTLSKRLETLRKVAEFDLEKMPR</sequence>
<dbReference type="RefSeq" id="WP_172186652.1">
    <property type="nucleotide sequence ID" value="NZ_CAWPPK010000146.1"/>
</dbReference>
<proteinExistence type="predicted"/>
<protein>
    <submittedName>
        <fullName evidence="1">Uncharacterized protein</fullName>
    </submittedName>
</protein>